<comment type="caution">
    <text evidence="8">The sequence shown here is derived from an EMBL/GenBank/DDBJ whole genome shotgun (WGS) entry which is preliminary data.</text>
</comment>
<dbReference type="AlphaFoldDB" id="A0A5N6LY96"/>
<evidence type="ECO:0000313" key="8">
    <source>
        <dbReference type="EMBL" id="KAD3066511.1"/>
    </source>
</evidence>
<feature type="compositionally biased region" description="Basic and acidic residues" evidence="6">
    <location>
        <begin position="1"/>
        <end position="16"/>
    </location>
</feature>
<accession>A0A5N6LY96</accession>
<dbReference type="OrthoDB" id="198885at2759"/>
<evidence type="ECO:0000256" key="2">
    <source>
        <dbReference type="ARBA" id="ARBA00022679"/>
    </source>
</evidence>
<keyword evidence="2" id="KW-0808">Transferase</keyword>
<dbReference type="PANTHER" id="PTHR42909:SF1">
    <property type="entry name" value="CARBOHYDRATE KINASE PFKB DOMAIN-CONTAINING PROTEIN"/>
    <property type="match status" value="1"/>
</dbReference>
<keyword evidence="3" id="KW-0479">Metal-binding</keyword>
<gene>
    <name evidence="8" type="ORF">E3N88_34391</name>
</gene>
<dbReference type="CDD" id="cd01941">
    <property type="entry name" value="YeiC_kinase_like"/>
    <property type="match status" value="1"/>
</dbReference>
<dbReference type="PROSITE" id="PS00583">
    <property type="entry name" value="PFKB_KINASES_1"/>
    <property type="match status" value="1"/>
</dbReference>
<name>A0A5N6LY96_9ASTR</name>
<sequence>MDRQSSQTSDRENRNDEEGEAEAVIIGGMVLDIQATPSIPPNPRTTAPGKVQYAAGGVARNIAECVSKLGTKPYMISALGLDMPGNLLLEYWRSAGLPLNGIRMGHDIETPVVCIVFDTEGEPAAGVASVESLERFLTPEWIVQFKHNIATAPIVMVDANLSPPALKTSCQLAAEVGTPMWFEPVSVAKSKRIASVAKYVTFTSPNEDELISMANALSYKQKFTPIKKNSSTTISSLFLQLKPAIWVLLESGIKVIILTLGSNGVLLCSKGRFDLQRIGPTRNSSHDIGKKLRKTISQLCPSDRFFRTSGHEERSSTSPCVIHLPAVQCASVVRLTGAGDCLVGGAVASICAGLDVMQSVAVGIAAAKGAVEVETNVPNDYTLDQIAADARSVYLSAKAIIDPGKQIHGRLLRTKIQTNVNIVSSLIDMYSKCGNIAYARRIFKRLEVKDSVIYNVMSGFAHHDYEEQAFDLFDEMVKEGTQALLDLAKSISSL</sequence>
<dbReference type="Gene3D" id="3.40.1190.20">
    <property type="match status" value="1"/>
</dbReference>
<proteinExistence type="inferred from homology"/>
<dbReference type="GO" id="GO:0004730">
    <property type="term" value="F:pseudouridylate synthase activity"/>
    <property type="evidence" value="ECO:0007669"/>
    <property type="project" value="TreeGrafter"/>
</dbReference>
<keyword evidence="5" id="KW-0418">Kinase</keyword>
<feature type="domain" description="Carbohydrate kinase PfkB" evidence="7">
    <location>
        <begin position="22"/>
        <end position="271"/>
    </location>
</feature>
<keyword evidence="9" id="KW-1185">Reference proteome</keyword>
<dbReference type="InterPro" id="IPR029056">
    <property type="entry name" value="Ribokinase-like"/>
</dbReference>
<dbReference type="GO" id="GO:0016301">
    <property type="term" value="F:kinase activity"/>
    <property type="evidence" value="ECO:0007669"/>
    <property type="project" value="UniProtKB-KW"/>
</dbReference>
<evidence type="ECO:0000256" key="6">
    <source>
        <dbReference type="SAM" id="MobiDB-lite"/>
    </source>
</evidence>
<dbReference type="PANTHER" id="PTHR42909">
    <property type="entry name" value="ZGC:136858"/>
    <property type="match status" value="1"/>
</dbReference>
<evidence type="ECO:0000256" key="1">
    <source>
        <dbReference type="ARBA" id="ARBA00010688"/>
    </source>
</evidence>
<evidence type="ECO:0000256" key="5">
    <source>
        <dbReference type="ARBA" id="ARBA00022777"/>
    </source>
</evidence>
<reference evidence="8 9" key="1">
    <citation type="submission" date="2019-05" db="EMBL/GenBank/DDBJ databases">
        <title>Mikania micrantha, genome provides insights into the molecular mechanism of rapid growth.</title>
        <authorList>
            <person name="Liu B."/>
        </authorList>
    </citation>
    <scope>NUCLEOTIDE SEQUENCE [LARGE SCALE GENOMIC DNA]</scope>
    <source>
        <strain evidence="8">NLD-2019</strain>
        <tissue evidence="8">Leaf</tissue>
    </source>
</reference>
<dbReference type="GO" id="GO:0016798">
    <property type="term" value="F:hydrolase activity, acting on glycosyl bonds"/>
    <property type="evidence" value="ECO:0007669"/>
    <property type="project" value="TreeGrafter"/>
</dbReference>
<evidence type="ECO:0000256" key="3">
    <source>
        <dbReference type="ARBA" id="ARBA00022723"/>
    </source>
</evidence>
<dbReference type="SUPFAM" id="SSF53613">
    <property type="entry name" value="Ribokinase-like"/>
    <property type="match status" value="1"/>
</dbReference>
<keyword evidence="4" id="KW-0677">Repeat</keyword>
<evidence type="ECO:0000256" key="4">
    <source>
        <dbReference type="ARBA" id="ARBA00022737"/>
    </source>
</evidence>
<dbReference type="EMBL" id="SZYD01000017">
    <property type="protein sequence ID" value="KAD3066511.1"/>
    <property type="molecule type" value="Genomic_DNA"/>
</dbReference>
<feature type="region of interest" description="Disordered" evidence="6">
    <location>
        <begin position="1"/>
        <end position="20"/>
    </location>
</feature>
<dbReference type="InterPro" id="IPR011611">
    <property type="entry name" value="PfkB_dom"/>
</dbReference>
<dbReference type="InterPro" id="IPR011990">
    <property type="entry name" value="TPR-like_helical_dom_sf"/>
</dbReference>
<comment type="similarity">
    <text evidence="1">Belongs to the carbohydrate kinase PfkB family.</text>
</comment>
<protein>
    <recommendedName>
        <fullName evidence="7">Carbohydrate kinase PfkB domain-containing protein</fullName>
    </recommendedName>
</protein>
<dbReference type="InterPro" id="IPR002885">
    <property type="entry name" value="PPR_rpt"/>
</dbReference>
<organism evidence="8 9">
    <name type="scientific">Mikania micrantha</name>
    <name type="common">bitter vine</name>
    <dbReference type="NCBI Taxonomy" id="192012"/>
    <lineage>
        <taxon>Eukaryota</taxon>
        <taxon>Viridiplantae</taxon>
        <taxon>Streptophyta</taxon>
        <taxon>Embryophyta</taxon>
        <taxon>Tracheophyta</taxon>
        <taxon>Spermatophyta</taxon>
        <taxon>Magnoliopsida</taxon>
        <taxon>eudicotyledons</taxon>
        <taxon>Gunneridae</taxon>
        <taxon>Pentapetalae</taxon>
        <taxon>asterids</taxon>
        <taxon>campanulids</taxon>
        <taxon>Asterales</taxon>
        <taxon>Asteraceae</taxon>
        <taxon>Asteroideae</taxon>
        <taxon>Heliantheae alliance</taxon>
        <taxon>Eupatorieae</taxon>
        <taxon>Mikania</taxon>
    </lineage>
</organism>
<dbReference type="GO" id="GO:0046872">
    <property type="term" value="F:metal ion binding"/>
    <property type="evidence" value="ECO:0007669"/>
    <property type="project" value="UniProtKB-KW"/>
</dbReference>
<dbReference type="Pfam" id="PF01535">
    <property type="entry name" value="PPR"/>
    <property type="match status" value="2"/>
</dbReference>
<dbReference type="PRINTS" id="PR00990">
    <property type="entry name" value="RIBOKINASE"/>
</dbReference>
<dbReference type="Pfam" id="PF00294">
    <property type="entry name" value="PfkB"/>
    <property type="match status" value="1"/>
</dbReference>
<evidence type="ECO:0000259" key="7">
    <source>
        <dbReference type="Pfam" id="PF00294"/>
    </source>
</evidence>
<dbReference type="Proteomes" id="UP000326396">
    <property type="component" value="Linkage Group LG7"/>
</dbReference>
<evidence type="ECO:0000313" key="9">
    <source>
        <dbReference type="Proteomes" id="UP000326396"/>
    </source>
</evidence>
<dbReference type="GO" id="GO:0005737">
    <property type="term" value="C:cytoplasm"/>
    <property type="evidence" value="ECO:0007669"/>
    <property type="project" value="TreeGrafter"/>
</dbReference>
<dbReference type="Gene3D" id="1.25.40.10">
    <property type="entry name" value="Tetratricopeptide repeat domain"/>
    <property type="match status" value="1"/>
</dbReference>
<dbReference type="InterPro" id="IPR002139">
    <property type="entry name" value="Ribo/fructo_kinase"/>
</dbReference>
<dbReference type="InterPro" id="IPR002173">
    <property type="entry name" value="Carboh/pur_kinase_PfkB_CS"/>
</dbReference>